<sequence>MATVTAFQIPGLKIWFWSNDHEPPHFHVKRRGEWEVKVTFMLAPSEMIEVLGSVKPSQRQLKTLTELAVAHRLELLEQWQQIRESETSR</sequence>
<dbReference type="EMBL" id="CP036318">
    <property type="protein sequence ID" value="QDV55912.1"/>
    <property type="molecule type" value="Genomic_DNA"/>
</dbReference>
<evidence type="ECO:0008006" key="3">
    <source>
        <dbReference type="Google" id="ProtNLM"/>
    </source>
</evidence>
<evidence type="ECO:0000313" key="2">
    <source>
        <dbReference type="Proteomes" id="UP000316770"/>
    </source>
</evidence>
<reference evidence="1 2" key="1">
    <citation type="submission" date="2019-02" db="EMBL/GenBank/DDBJ databases">
        <title>Deep-cultivation of Planctomycetes and their phenomic and genomic characterization uncovers novel biology.</title>
        <authorList>
            <person name="Wiegand S."/>
            <person name="Jogler M."/>
            <person name="Boedeker C."/>
            <person name="Pinto D."/>
            <person name="Vollmers J."/>
            <person name="Rivas-Marin E."/>
            <person name="Kohn T."/>
            <person name="Peeters S.H."/>
            <person name="Heuer A."/>
            <person name="Rast P."/>
            <person name="Oberbeckmann S."/>
            <person name="Bunk B."/>
            <person name="Jeske O."/>
            <person name="Meyerdierks A."/>
            <person name="Storesund J.E."/>
            <person name="Kallscheuer N."/>
            <person name="Luecker S."/>
            <person name="Lage O.M."/>
            <person name="Pohl T."/>
            <person name="Merkel B.J."/>
            <person name="Hornburger P."/>
            <person name="Mueller R.-W."/>
            <person name="Bruemmer F."/>
            <person name="Labrenz M."/>
            <person name="Spormann A.M."/>
            <person name="Op den Camp H."/>
            <person name="Overmann J."/>
            <person name="Amann R."/>
            <person name="Jetten M.S.M."/>
            <person name="Mascher T."/>
            <person name="Medema M.H."/>
            <person name="Devos D.P."/>
            <person name="Kaster A.-K."/>
            <person name="Ovreas L."/>
            <person name="Rohde M."/>
            <person name="Galperin M.Y."/>
            <person name="Jogler C."/>
        </authorList>
    </citation>
    <scope>NUCLEOTIDE SEQUENCE [LARGE SCALE GENOMIC DNA]</scope>
    <source>
        <strain evidence="1 2">Mal33</strain>
    </source>
</reference>
<proteinExistence type="predicted"/>
<name>A0A518IS57_9BACT</name>
<keyword evidence="2" id="KW-1185">Reference proteome</keyword>
<dbReference type="AlphaFoldDB" id="A0A518IS57"/>
<gene>
    <name evidence="1" type="ORF">Mal33_18910</name>
</gene>
<dbReference type="Proteomes" id="UP000316770">
    <property type="component" value="Chromosome"/>
</dbReference>
<dbReference type="Pfam" id="PF13711">
    <property type="entry name" value="DUF4160"/>
    <property type="match status" value="1"/>
</dbReference>
<accession>A0A518IS57</accession>
<evidence type="ECO:0000313" key="1">
    <source>
        <dbReference type="EMBL" id="QDV55912.1"/>
    </source>
</evidence>
<organism evidence="1 2">
    <name type="scientific">Rosistilla oblonga</name>
    <dbReference type="NCBI Taxonomy" id="2527990"/>
    <lineage>
        <taxon>Bacteria</taxon>
        <taxon>Pseudomonadati</taxon>
        <taxon>Planctomycetota</taxon>
        <taxon>Planctomycetia</taxon>
        <taxon>Pirellulales</taxon>
        <taxon>Pirellulaceae</taxon>
        <taxon>Rosistilla</taxon>
    </lineage>
</organism>
<dbReference type="InterPro" id="IPR025427">
    <property type="entry name" value="DUF4160"/>
</dbReference>
<protein>
    <recommendedName>
        <fullName evidence="3">DUF4160 domain-containing protein</fullName>
    </recommendedName>
</protein>